<dbReference type="PANTHER" id="PTHR30055:SF234">
    <property type="entry name" value="HTH-TYPE TRANSCRIPTIONAL REGULATOR BETI"/>
    <property type="match status" value="1"/>
</dbReference>
<dbReference type="GO" id="GO:0003700">
    <property type="term" value="F:DNA-binding transcription factor activity"/>
    <property type="evidence" value="ECO:0007669"/>
    <property type="project" value="TreeGrafter"/>
</dbReference>
<evidence type="ECO:0000313" key="8">
    <source>
        <dbReference type="Proteomes" id="UP000230551"/>
    </source>
</evidence>
<dbReference type="InterPro" id="IPR009057">
    <property type="entry name" value="Homeodomain-like_sf"/>
</dbReference>
<dbReference type="InterPro" id="IPR001647">
    <property type="entry name" value="HTH_TetR"/>
</dbReference>
<protein>
    <submittedName>
        <fullName evidence="7">TetR/AcrR family transcriptional regulator</fullName>
    </submittedName>
</protein>
<evidence type="ECO:0000256" key="2">
    <source>
        <dbReference type="ARBA" id="ARBA00023125"/>
    </source>
</evidence>
<comment type="caution">
    <text evidence="7">The sequence shown here is derived from an EMBL/GenBank/DDBJ whole genome shotgun (WGS) entry which is preliminary data.</text>
</comment>
<dbReference type="PRINTS" id="PR00455">
    <property type="entry name" value="HTHTETR"/>
</dbReference>
<evidence type="ECO:0000256" key="5">
    <source>
        <dbReference type="SAM" id="MobiDB-lite"/>
    </source>
</evidence>
<dbReference type="RefSeq" id="WP_090585356.1">
    <property type="nucleotide sequence ID" value="NZ_CP104302.1"/>
</dbReference>
<keyword evidence="3" id="KW-0804">Transcription</keyword>
<keyword evidence="2 4" id="KW-0238">DNA-binding</keyword>
<feature type="domain" description="HTH tetR-type" evidence="6">
    <location>
        <begin position="6"/>
        <end position="66"/>
    </location>
</feature>
<dbReference type="GO" id="GO:0000976">
    <property type="term" value="F:transcription cis-regulatory region binding"/>
    <property type="evidence" value="ECO:0007669"/>
    <property type="project" value="TreeGrafter"/>
</dbReference>
<dbReference type="SUPFAM" id="SSF46689">
    <property type="entry name" value="Homeodomain-like"/>
    <property type="match status" value="1"/>
</dbReference>
<dbReference type="STRING" id="85968.GCA_900073015_00395"/>
<name>A0A2G5P8N2_9MYCO</name>
<keyword evidence="8" id="KW-1185">Reference proteome</keyword>
<dbReference type="Proteomes" id="UP000230551">
    <property type="component" value="Unassembled WGS sequence"/>
</dbReference>
<dbReference type="AlphaFoldDB" id="A0A2G5P8N2"/>
<feature type="DNA-binding region" description="H-T-H motif" evidence="4">
    <location>
        <begin position="29"/>
        <end position="48"/>
    </location>
</feature>
<dbReference type="InterPro" id="IPR050109">
    <property type="entry name" value="HTH-type_TetR-like_transc_reg"/>
</dbReference>
<reference evidence="7 8" key="1">
    <citation type="journal article" date="2017" name="Infect. Genet. Evol.">
        <title>The new phylogeny of the genus Mycobacterium: The old and the news.</title>
        <authorList>
            <person name="Tortoli E."/>
            <person name="Fedrizzi T."/>
            <person name="Meehan C.J."/>
            <person name="Trovato A."/>
            <person name="Grottola A."/>
            <person name="Giacobazzi E."/>
            <person name="Serpini G.F."/>
            <person name="Tagliazucchi S."/>
            <person name="Fabio A."/>
            <person name="Bettua C."/>
            <person name="Bertorelli R."/>
            <person name="Frascaro F."/>
            <person name="De Sanctis V."/>
            <person name="Pecorari M."/>
            <person name="Jousson O."/>
            <person name="Segata N."/>
            <person name="Cirillo D.M."/>
        </authorList>
    </citation>
    <scope>NUCLEOTIDE SEQUENCE [LARGE SCALE GENOMIC DNA]</scope>
    <source>
        <strain evidence="7 8">CIP1034565</strain>
    </source>
</reference>
<sequence length="227" mass="23535">MARPRVHDPDDILDAVEALVCARGAAGVSIRAVSAATGVSNGALYHEFGSRAALLARTWLRAGRRFLACQSALVDAALSRGAGAEALSRGAGADAVAAAADAPVAFADAHPAAAALLLTVRREEVLAADVPDDIAAQLRDLNGELTGLLIRLATAMWDRRDAAAVAVITSCVVDLPTALVLRRNRLADPTARLALRAAVTAVLDVGPPPRRRKPPSDTTTRQSEESS</sequence>
<dbReference type="Gene3D" id="1.10.357.10">
    <property type="entry name" value="Tetracycline Repressor, domain 2"/>
    <property type="match status" value="1"/>
</dbReference>
<dbReference type="OrthoDB" id="4377220at2"/>
<keyword evidence="1" id="KW-0805">Transcription regulation</keyword>
<accession>A0A2G5P8N2</accession>
<evidence type="ECO:0000256" key="3">
    <source>
        <dbReference type="ARBA" id="ARBA00023163"/>
    </source>
</evidence>
<evidence type="ECO:0000256" key="4">
    <source>
        <dbReference type="PROSITE-ProRule" id="PRU00335"/>
    </source>
</evidence>
<feature type="region of interest" description="Disordered" evidence="5">
    <location>
        <begin position="204"/>
        <end position="227"/>
    </location>
</feature>
<evidence type="ECO:0000313" key="7">
    <source>
        <dbReference type="EMBL" id="PIB74646.1"/>
    </source>
</evidence>
<dbReference type="Pfam" id="PF00440">
    <property type="entry name" value="TetR_N"/>
    <property type="match status" value="1"/>
</dbReference>
<proteinExistence type="predicted"/>
<organism evidence="7 8">
    <name type="scientific">Mycolicibacterium brumae</name>
    <dbReference type="NCBI Taxonomy" id="85968"/>
    <lineage>
        <taxon>Bacteria</taxon>
        <taxon>Bacillati</taxon>
        <taxon>Actinomycetota</taxon>
        <taxon>Actinomycetes</taxon>
        <taxon>Mycobacteriales</taxon>
        <taxon>Mycobacteriaceae</taxon>
        <taxon>Mycolicibacterium</taxon>
    </lineage>
</organism>
<evidence type="ECO:0000259" key="6">
    <source>
        <dbReference type="PROSITE" id="PS50977"/>
    </source>
</evidence>
<gene>
    <name evidence="7" type="ORF">CQY22_012185</name>
</gene>
<evidence type="ECO:0000256" key="1">
    <source>
        <dbReference type="ARBA" id="ARBA00023015"/>
    </source>
</evidence>
<dbReference type="EMBL" id="PDCN02000015">
    <property type="protein sequence ID" value="PIB74646.1"/>
    <property type="molecule type" value="Genomic_DNA"/>
</dbReference>
<dbReference type="PROSITE" id="PS50977">
    <property type="entry name" value="HTH_TETR_2"/>
    <property type="match status" value="1"/>
</dbReference>
<dbReference type="PANTHER" id="PTHR30055">
    <property type="entry name" value="HTH-TYPE TRANSCRIPTIONAL REGULATOR RUTR"/>
    <property type="match status" value="1"/>
</dbReference>